<sequence length="835" mass="89875">MPHIVSNTTVGDNPSEYYGTLVTDGIKYEDGSRVTIQNTLYVKFLSPSNSVLLNTLSPWQDVTCTISSEPGDTQGTFGITAAIQFPGPYTFNTSDTFTWGVNGDLRGDASLYTGSFEIYADKLPSGILEVEVSDAPDAALSDSEQTITLTRGGQSFPLSARPGQTTSFTVASGQYNVKADELVNADETVTATPSVSPTDITVEADSTTKLTVSYGPAQRYSALDITVGQLSPPLDKEQIHVQVAVGSDETRAFDSPNNQTTSLRRLPSSGTATIDAVLTLNNTKWYTSQQSVELSNSLIKVNIESDQFSSENIDTSSFVDLPINVTADPELTGDSIAFRLVSTDQTAFIYSKDIAMKSGTITVGTPVEPGTYTVRAPGFVKDGTLTATQVVDKIVVASDGSSKLDLKITRGPNLLVRGFPNYLGFGALSDLVDLEGKDLTSAKVTSVFKYAGTDGAGDAGGYLTDDPATTKTVKLAALVSENLGGQPVLPVMINYTVNLSLGDSEKLLQDASGLEHSFGNLILSLQLAKKESKNEVSAGFIVNPDFLGDNQQHNRRAEYSMPVVEPLTQALAYRKIDAVVPSTITNTLSGYVQAVNWLIRTVAPEATFGWQVNLWGVGSSAWIYDQTDDMTMAIDKAKETADYVKLLGVYDGAFAPDFLAIDRYEADDFTYRGYGNGYCYGPKEWAKFYDFVKTVALELKTPVMPWQIPASRIPNTDEPVTTASLEPDHWGTGGTYIFGDPAIGSEVKNIHPVVLGIKPADLVHQETVESLFNSSVPFDLSYPAYDDFPLRGMFSVLLGGGITTGVVTTIGSTGKWTQEKISKYMEDPISLNTIP</sequence>
<keyword evidence="2" id="KW-1185">Reference proteome</keyword>
<organism evidence="1 2">
    <name type="scientific">Phomopsis amygdali</name>
    <name type="common">Fusicoccum amygdali</name>
    <dbReference type="NCBI Taxonomy" id="1214568"/>
    <lineage>
        <taxon>Eukaryota</taxon>
        <taxon>Fungi</taxon>
        <taxon>Dikarya</taxon>
        <taxon>Ascomycota</taxon>
        <taxon>Pezizomycotina</taxon>
        <taxon>Sordariomycetes</taxon>
        <taxon>Sordariomycetidae</taxon>
        <taxon>Diaporthales</taxon>
        <taxon>Diaporthaceae</taxon>
        <taxon>Diaporthe</taxon>
    </lineage>
</organism>
<evidence type="ECO:0008006" key="3">
    <source>
        <dbReference type="Google" id="ProtNLM"/>
    </source>
</evidence>
<dbReference type="Proteomes" id="UP001265746">
    <property type="component" value="Unassembled WGS sequence"/>
</dbReference>
<accession>A0AAD9SJ85</accession>
<evidence type="ECO:0000313" key="1">
    <source>
        <dbReference type="EMBL" id="KAK2610710.1"/>
    </source>
</evidence>
<dbReference type="EMBL" id="JAUJFL010000002">
    <property type="protein sequence ID" value="KAK2610710.1"/>
    <property type="molecule type" value="Genomic_DNA"/>
</dbReference>
<dbReference type="AlphaFoldDB" id="A0AAD9SJ85"/>
<gene>
    <name evidence="1" type="ORF">N8I77_004117</name>
</gene>
<comment type="caution">
    <text evidence="1">The sequence shown here is derived from an EMBL/GenBank/DDBJ whole genome shotgun (WGS) entry which is preliminary data.</text>
</comment>
<evidence type="ECO:0000313" key="2">
    <source>
        <dbReference type="Proteomes" id="UP001265746"/>
    </source>
</evidence>
<protein>
    <recommendedName>
        <fullName evidence="3">Hydroxymethyltransferase</fullName>
    </recommendedName>
</protein>
<reference evidence="1" key="1">
    <citation type="submission" date="2023-06" db="EMBL/GenBank/DDBJ databases">
        <authorList>
            <person name="Noh H."/>
        </authorList>
    </citation>
    <scope>NUCLEOTIDE SEQUENCE</scope>
    <source>
        <strain evidence="1">DUCC20226</strain>
    </source>
</reference>
<name>A0AAD9SJ85_PHOAM</name>
<proteinExistence type="predicted"/>